<reference evidence="4 5" key="1">
    <citation type="journal article" date="2018" name="New Phytol.">
        <title>Phylogenomics of Endogonaceae and evolution of mycorrhizas within Mucoromycota.</title>
        <authorList>
            <person name="Chang Y."/>
            <person name="Desiro A."/>
            <person name="Na H."/>
            <person name="Sandor L."/>
            <person name="Lipzen A."/>
            <person name="Clum A."/>
            <person name="Barry K."/>
            <person name="Grigoriev I.V."/>
            <person name="Martin F.M."/>
            <person name="Stajich J.E."/>
            <person name="Smith M.E."/>
            <person name="Bonito G."/>
            <person name="Spatafora J.W."/>
        </authorList>
    </citation>
    <scope>NUCLEOTIDE SEQUENCE [LARGE SCALE GENOMIC DNA]</scope>
    <source>
        <strain evidence="4 5">AD002</strain>
    </source>
</reference>
<feature type="repeat" description="RCC1" evidence="2">
    <location>
        <begin position="112"/>
        <end position="162"/>
    </location>
</feature>
<dbReference type="InterPro" id="IPR009091">
    <property type="entry name" value="RCC1/BLIP-II"/>
</dbReference>
<dbReference type="PANTHER" id="PTHR22872">
    <property type="entry name" value="BTK-BINDING PROTEIN-RELATED"/>
    <property type="match status" value="1"/>
</dbReference>
<dbReference type="Proteomes" id="UP000274822">
    <property type="component" value="Unassembled WGS sequence"/>
</dbReference>
<dbReference type="PRINTS" id="PR00633">
    <property type="entry name" value="RCCNDNSATION"/>
</dbReference>
<keyword evidence="1" id="KW-0677">Repeat</keyword>
<sequence length="399" mass="41947">MNLLAFGSNAKGQLGIGSEQDSATPVQCLHVSGSHSVPISSLDIKKVTGGGNHSAILTSIGDLWMSGDSSCHQCGGDISNTRFTLKSFLNGAARWMDVACGWTSTILVSHAGDVYAMGRSVHGELGLGPETFSTDTPTLVRGVDCVVRVACGLRHVVVLREDGSVWGWGSGRHGELGGIDEKDRRQYAESASLKQPGKRNHHPVWRPICIHPATPPIASIACGEGLTVLLTVTGNCLTMGQNKHGQLGRAHPDTCMSSAVLDRVPGLPSRVCEVSVGWHHVVVMLDTGEAWAWGRGDHGQLGTRRTAEEWAGDHVAIAFRPVKVAVEGRVAWVACGSEHVIAGVEKGAVVAWGWNEHGNCGGGADGADVWVPRVVEGVSGVMVGAGAGCGSSWVWTTRE</sequence>
<comment type="caution">
    <text evidence="4">The sequence shown here is derived from an EMBL/GenBank/DDBJ whole genome shotgun (WGS) entry which is preliminary data.</text>
</comment>
<organism evidence="4 5">
    <name type="scientific">Jimgerdemannia flammicorona</name>
    <dbReference type="NCBI Taxonomy" id="994334"/>
    <lineage>
        <taxon>Eukaryota</taxon>
        <taxon>Fungi</taxon>
        <taxon>Fungi incertae sedis</taxon>
        <taxon>Mucoromycota</taxon>
        <taxon>Mucoromycotina</taxon>
        <taxon>Endogonomycetes</taxon>
        <taxon>Endogonales</taxon>
        <taxon>Endogonaceae</taxon>
        <taxon>Jimgerdemannia</taxon>
    </lineage>
</organism>
<feature type="domain" description="RCC1-like" evidence="3">
    <location>
        <begin position="3"/>
        <end position="388"/>
    </location>
</feature>
<evidence type="ECO:0000313" key="5">
    <source>
        <dbReference type="Proteomes" id="UP000274822"/>
    </source>
</evidence>
<dbReference type="AlphaFoldDB" id="A0A433QJU3"/>
<feature type="repeat" description="RCC1" evidence="2">
    <location>
        <begin position="234"/>
        <end position="287"/>
    </location>
</feature>
<evidence type="ECO:0000256" key="1">
    <source>
        <dbReference type="ARBA" id="ARBA00022737"/>
    </source>
</evidence>
<dbReference type="InterPro" id="IPR058923">
    <property type="entry name" value="RCC1-like_dom"/>
</dbReference>
<gene>
    <name evidence="4" type="ORF">BC938DRAFT_479899</name>
</gene>
<feature type="repeat" description="RCC1" evidence="2">
    <location>
        <begin position="163"/>
        <end position="233"/>
    </location>
</feature>
<dbReference type="Pfam" id="PF25390">
    <property type="entry name" value="WD40_RLD"/>
    <property type="match status" value="1"/>
</dbReference>
<dbReference type="PROSITE" id="PS50012">
    <property type="entry name" value="RCC1_3"/>
    <property type="match status" value="5"/>
</dbReference>
<accession>A0A433QJU3</accession>
<keyword evidence="5" id="KW-1185">Reference proteome</keyword>
<dbReference type="Gene3D" id="2.130.10.30">
    <property type="entry name" value="Regulator of chromosome condensation 1/beta-lactamase-inhibitor protein II"/>
    <property type="match status" value="2"/>
</dbReference>
<name>A0A433QJU3_9FUNG</name>
<dbReference type="InterPro" id="IPR000408">
    <property type="entry name" value="Reg_chr_condens"/>
</dbReference>
<evidence type="ECO:0000256" key="2">
    <source>
        <dbReference type="PROSITE-ProRule" id="PRU00235"/>
    </source>
</evidence>
<feature type="repeat" description="RCC1" evidence="2">
    <location>
        <begin position="288"/>
        <end position="346"/>
    </location>
</feature>
<evidence type="ECO:0000313" key="4">
    <source>
        <dbReference type="EMBL" id="RUS30053.1"/>
    </source>
</evidence>
<feature type="repeat" description="RCC1" evidence="2">
    <location>
        <begin position="1"/>
        <end position="60"/>
    </location>
</feature>
<dbReference type="EMBL" id="RBNJ01004337">
    <property type="protein sequence ID" value="RUS30053.1"/>
    <property type="molecule type" value="Genomic_DNA"/>
</dbReference>
<dbReference type="InterPro" id="IPR051625">
    <property type="entry name" value="Signaling_Regulatory_Domain"/>
</dbReference>
<protein>
    <submittedName>
        <fullName evidence="4">Regulator of chromosome condensation 1/beta-lactamase-inhibitor protein II</fullName>
    </submittedName>
</protein>
<dbReference type="SUPFAM" id="SSF50985">
    <property type="entry name" value="RCC1/BLIP-II"/>
    <property type="match status" value="1"/>
</dbReference>
<evidence type="ECO:0000259" key="3">
    <source>
        <dbReference type="Pfam" id="PF25390"/>
    </source>
</evidence>
<proteinExistence type="predicted"/>